<dbReference type="Proteomes" id="UP000238325">
    <property type="component" value="Unassembled WGS sequence"/>
</dbReference>
<comment type="caution">
    <text evidence="1">The sequence shown here is derived from an EMBL/GenBank/DDBJ whole genome shotgun (WGS) entry which is preliminary data.</text>
</comment>
<dbReference type="OrthoDB" id="1439534at2"/>
<reference evidence="3 4" key="1">
    <citation type="submission" date="2017-09" db="EMBL/GenBank/DDBJ databases">
        <title>Genomic, metabolic, and phenotypic characteristics of bacterial isolates from the natural microbiome of the model nematode Caenorhabditis elegans.</title>
        <authorList>
            <person name="Zimmermann J."/>
            <person name="Obeng N."/>
            <person name="Yang W."/>
            <person name="Obeng O."/>
            <person name="Kissoyan K."/>
            <person name="Pees B."/>
            <person name="Dirksen P."/>
            <person name="Hoppner M."/>
            <person name="Franke A."/>
            <person name="Rosenstiel P."/>
            <person name="Leippe M."/>
            <person name="Dierking K."/>
            <person name="Kaleta C."/>
            <person name="Schulenburg H."/>
        </authorList>
    </citation>
    <scope>NUCLEOTIDE SEQUENCE [LARGE SCALE GENOMIC DNA]</scope>
    <source>
        <strain evidence="1 4">MYb25</strain>
        <strain evidence="2 3">MYb44</strain>
    </source>
</reference>
<evidence type="ECO:0000313" key="1">
    <source>
        <dbReference type="EMBL" id="PRB80082.1"/>
    </source>
</evidence>
<gene>
    <name evidence="1" type="ORF">CQ022_22315</name>
    <name evidence="2" type="ORF">CQ033_22650</name>
</gene>
<keyword evidence="3" id="KW-1185">Reference proteome</keyword>
<evidence type="ECO:0000313" key="4">
    <source>
        <dbReference type="Proteomes" id="UP000238534"/>
    </source>
</evidence>
<dbReference type="RefSeq" id="WP_105684737.1">
    <property type="nucleotide sequence ID" value="NZ_JBBGZD010000008.1"/>
</dbReference>
<dbReference type="EMBL" id="PCPH01000013">
    <property type="protein sequence ID" value="PRB87284.1"/>
    <property type="molecule type" value="Genomic_DNA"/>
</dbReference>
<evidence type="ECO:0000313" key="2">
    <source>
        <dbReference type="EMBL" id="PRB87284.1"/>
    </source>
</evidence>
<dbReference type="Proteomes" id="UP000238534">
    <property type="component" value="Unassembled WGS sequence"/>
</dbReference>
<name>A0A2S9CHU3_CHRCI</name>
<accession>A0A2S9CHU3</accession>
<dbReference type="AlphaFoldDB" id="A0A2S9CHU3"/>
<protein>
    <submittedName>
        <fullName evidence="1">Uncharacterized protein</fullName>
    </submittedName>
</protein>
<proteinExistence type="predicted"/>
<sequence>MQLKHFYLALDENDYHIQSNDKSEKKYNNDKIVSDFNFQTDYFTHFIEMNLRKLKYETESYNMLLLRAKKKPSDFFSIEPEFKSLTIEVFFDENKYEKLYPFKNEYPLNGKLLKPIEDENLFHVFLFNIINEGLDKGKKLNAPIPYWQLKEIVLDFKNKNFQNEWMFKSKIFKDLNIKVSLYCRLTINYFTLEIIIEKNKIVVLKKEILRTLPSSIMYNHEFKDIIFESGKIKVMKDRFEPSTLYEVSLDSLI</sequence>
<dbReference type="EMBL" id="PCPP01000008">
    <property type="protein sequence ID" value="PRB80082.1"/>
    <property type="molecule type" value="Genomic_DNA"/>
</dbReference>
<organism evidence="1 4">
    <name type="scientific">Chryseobacterium culicis</name>
    <dbReference type="NCBI Taxonomy" id="680127"/>
    <lineage>
        <taxon>Bacteria</taxon>
        <taxon>Pseudomonadati</taxon>
        <taxon>Bacteroidota</taxon>
        <taxon>Flavobacteriia</taxon>
        <taxon>Flavobacteriales</taxon>
        <taxon>Weeksellaceae</taxon>
        <taxon>Chryseobacterium group</taxon>
        <taxon>Chryseobacterium</taxon>
    </lineage>
</organism>
<evidence type="ECO:0000313" key="3">
    <source>
        <dbReference type="Proteomes" id="UP000238325"/>
    </source>
</evidence>